<keyword evidence="5 15" id="KW-0808">Transferase</keyword>
<comment type="function">
    <text evidence="15">DNA-dependent RNA polymerase catalyzes the transcription of DNA into RNA using the four ribonucleoside triphosphates as substrates.</text>
</comment>
<dbReference type="Gene3D" id="4.10.860.120">
    <property type="entry name" value="RNA polymerase II, clamp domain"/>
    <property type="match status" value="2"/>
</dbReference>
<dbReference type="Pfam" id="PF00623">
    <property type="entry name" value="RNA_pol_Rpb1_2"/>
    <property type="match status" value="1"/>
</dbReference>
<accession>A0A811U269</accession>
<dbReference type="GO" id="GO:0005665">
    <property type="term" value="C:RNA polymerase II, core complex"/>
    <property type="evidence" value="ECO:0007669"/>
    <property type="project" value="TreeGrafter"/>
</dbReference>
<feature type="compositionally biased region" description="Polar residues" evidence="16">
    <location>
        <begin position="1670"/>
        <end position="1680"/>
    </location>
</feature>
<evidence type="ECO:0000256" key="7">
    <source>
        <dbReference type="ARBA" id="ARBA00022723"/>
    </source>
</evidence>
<dbReference type="InterPro" id="IPR007083">
    <property type="entry name" value="RNA_pol_Rpb1_4"/>
</dbReference>
<dbReference type="CDD" id="cd02733">
    <property type="entry name" value="RNAP_II_RPB1_N"/>
    <property type="match status" value="1"/>
</dbReference>
<evidence type="ECO:0000256" key="14">
    <source>
        <dbReference type="ARBA" id="ARBA00048552"/>
    </source>
</evidence>
<protein>
    <recommendedName>
        <fullName evidence="15">DNA-directed RNA polymerase subunit</fullName>
        <ecNumber evidence="15">2.7.7.6</ecNumber>
    </recommendedName>
</protein>
<evidence type="ECO:0000256" key="9">
    <source>
        <dbReference type="ARBA" id="ARBA00022833"/>
    </source>
</evidence>
<dbReference type="Proteomes" id="UP000606786">
    <property type="component" value="Unassembled WGS sequence"/>
</dbReference>
<dbReference type="Gene3D" id="2.40.40.20">
    <property type="match status" value="1"/>
</dbReference>
<dbReference type="InterPro" id="IPR045867">
    <property type="entry name" value="DNA-dir_RpoC_beta_prime"/>
</dbReference>
<evidence type="ECO:0000256" key="5">
    <source>
        <dbReference type="ARBA" id="ARBA00022679"/>
    </source>
</evidence>
<dbReference type="Gene3D" id="1.10.150.390">
    <property type="match status" value="1"/>
</dbReference>
<keyword evidence="6 15" id="KW-0548">Nucleotidyltransferase</keyword>
<dbReference type="FunFam" id="1.10.150.390:FF:000001">
    <property type="entry name" value="DNA-directed RNA polymerase subunit"/>
    <property type="match status" value="1"/>
</dbReference>
<feature type="region of interest" description="Disordered" evidence="16">
    <location>
        <begin position="1837"/>
        <end position="1856"/>
    </location>
</feature>
<dbReference type="CDD" id="cd02584">
    <property type="entry name" value="RNAP_II_Rpb1_C"/>
    <property type="match status" value="1"/>
</dbReference>
<dbReference type="Pfam" id="PF04992">
    <property type="entry name" value="RNA_pol_Rpb1_6"/>
    <property type="match status" value="1"/>
</dbReference>
<dbReference type="InterPro" id="IPR000684">
    <property type="entry name" value="RNA_pol_II_repeat_euk"/>
</dbReference>
<evidence type="ECO:0000256" key="6">
    <source>
        <dbReference type="ARBA" id="ARBA00022695"/>
    </source>
</evidence>
<dbReference type="GO" id="GO:0003677">
    <property type="term" value="F:DNA binding"/>
    <property type="evidence" value="ECO:0007669"/>
    <property type="project" value="UniProtKB-KW"/>
</dbReference>
<sequence length="1954" mass="218011">MGDACVTRKVKGIQFGVLSPDEIKRLSVTEGGITRAVIVEDGKPALGGLMDPRQGVLNRESRCLTCAGNIVDCPGHFGHIDLSLPVFHIGFLIKTIKILRCVCFSCSKLLVSPTNPKVRELLNRTKTRPRMRLCLMRELCKSKTICEGGENMDIPIKCNNDKNISDHGGCGYHQPRITRNKLELHATWQRLTEQRQERQIILTAHRVLEIFRNISDEDCVHLGMDPQHCRPDWMIISVLPVPPLSVRPSVLMFGNSRSHDDITHKLADIIEANNELKKCIEKGAAEHIIRECSSLLQFHVVTLIDNEMPGLPRALQKSGRPLKSIKARLKGKEGRIRGNLMGKRVDFSARTVITPDPNLNIDQVGVPRSVAQNLTYPEVVTPFNIEFMQTLVHRGNNQFPGAKYIIRNNGDRIDLRFHPKPSDLHLELGYKVERHLRDNDLVIFNRQPTLHKMSMMGHRVKVLPWSTFRMNLSCTSPYNADFDGDEMNLHVPQSMETRAEIENLHLTPRQIVTPQTNKPVMGIVQDCLTGVCKMTKRDVFITHEQLMNLLMHMPCWDGVMPKPCILKPTLLWSGKQLFSLIIPGNLNMIRTHSTHPDEEDDSQYRWISPGDTKVVVEYSELIMGILCKRTLGAAAGSLLHIAYIELGHQISGEFYANIQKVVNAWLLIEGHSIGIGDTIADPATYKEIQNAIAKAKNDVMLVIQKAHHMQLEPTPGNTLRQTFENQVNRILNDARDKTGGSAKKSLTEYNNLKVTLKANLYRIMFRHLNFSQAMVIAGSKGSNINISQVIACVGQQNVEGKRIPYGFRKRTMPHFIKDDYGPEARGFVENSYLAGLTPSEFYFHAMGGREGLIDTAVKTAETGYIQRRLIKAMESVMVQYDGTVRNAEGQIVQLRYGEDGLCGESVEFQTLPTIQLSNKAFEKQFKFDVTQTRNLRKYFNEETVRNITESPEIIPQLEAEWEQLCRDREALRQIFPTGESKVVLPCNLQRMIWNVQKVFHIDKRSTTTLNPLDVIKGVRELLKQCVIVAGSDHISQQANDNATFLFQCLVRSTLCSKVVAENHRLTSESFEMLLGEIATRFQLSQVCPGEMVGALSAQSLGEPATQMTLNTFHFAGVSAKNVTLGVPRLKEIINVSKRPRSPSLTVFLTGNPARDVEKAKDVLCRLEHTTLKNVTTNTAIYYDPDPMHTVVPEDQEFVNIYYEIPDFDPNEISPWLLRIELDRKHMTEKKLTMELIAERIAASFGDDLKCIFNDDNAQRLIMRIRIMNSTSSESKFQGADLAEEEASLTRLDDDMFLRCIESNMLSDMTLQGIESISKVYMHLPQVTNKKRIYITETGEFKSVAEWLLETDGTALMRVLSERNVDQTRTFSNDICEMFTVLGIEAVRKSIEKEMNNVLQFYGLYVNYRHLALLCDVMTAKGHLMAISRHGINRQQTGPLMRCSFEETVDVLMDAAAHGERDAMRGVSENIIMGQMPPIGTGCFDMVLDASKCKFAMEVDSMNNKNALFYGSIFTPHTLPGSGRSGMIEFSPGISDGLTPQSARSACFSPSSNISSPTMNVDDFCSSPYSSPSAESLKSYYGGSSHYSPMSPLYDPNAYTNVSNNSSGSNDLLSTVMQSPKYSPSSPEFSPHYHHYLQVHSPQSPSNSSSTFYSPASPTMSCASVIGSKRYSPTSPRYSPQTNNYSPTSPSYSPTAISSKRCSTFSPSSPTSNNESLYSPSSPLNTPENLETSSSITCRTLKRVQPKKYRATPYFFAENNATPSSSATYSPTSPIYAHYSPSSPNYVAQTPRYSPSTLSYNPSSPSYTPVSPSYMANSAQYSPLSPTINYSPTISSPQMHFIPPGSPPQYTAALQSPRYSAGSTIAYSPTSPTYSPNSNRYSPASPQYSGSPLSPLSPTYSNTSQSNINYSPLSPSFYSSSPASPIYGRTDSPMSPISPSSPNSPASPQYSPDSN</sequence>
<keyword evidence="4" id="KW-0597">Phosphoprotein</keyword>
<dbReference type="InterPro" id="IPR042102">
    <property type="entry name" value="RNA_pol_Rpb1_3_sf"/>
</dbReference>
<dbReference type="Gene3D" id="3.30.1490.180">
    <property type="entry name" value="RNA polymerase ii"/>
    <property type="match status" value="1"/>
</dbReference>
<comment type="similarity">
    <text evidence="2 15">Belongs to the RNA polymerase beta' chain family.</text>
</comment>
<dbReference type="InterPro" id="IPR007081">
    <property type="entry name" value="RNA_pol_Rpb1_5"/>
</dbReference>
<feature type="region of interest" description="Disordered" evidence="16">
    <location>
        <begin position="1670"/>
        <end position="1733"/>
    </location>
</feature>
<dbReference type="Pfam" id="PF04983">
    <property type="entry name" value="RNA_pol_Rpb1_3"/>
    <property type="match status" value="1"/>
</dbReference>
<comment type="catalytic activity">
    <reaction evidence="14 15">
        <text>RNA(n) + a ribonucleoside 5'-triphosphate = RNA(n+1) + diphosphate</text>
        <dbReference type="Rhea" id="RHEA:21248"/>
        <dbReference type="Rhea" id="RHEA-COMP:14527"/>
        <dbReference type="Rhea" id="RHEA-COMP:17342"/>
        <dbReference type="ChEBI" id="CHEBI:33019"/>
        <dbReference type="ChEBI" id="CHEBI:61557"/>
        <dbReference type="ChEBI" id="CHEBI:140395"/>
        <dbReference type="EC" id="2.7.7.6"/>
    </reaction>
</comment>
<feature type="region of interest" description="Disordered" evidence="16">
    <location>
        <begin position="1600"/>
        <end position="1628"/>
    </location>
</feature>
<feature type="compositionally biased region" description="Low complexity" evidence="16">
    <location>
        <begin position="1910"/>
        <end position="1924"/>
    </location>
</feature>
<evidence type="ECO:0000256" key="2">
    <source>
        <dbReference type="ARBA" id="ARBA00006460"/>
    </source>
</evidence>
<evidence type="ECO:0000256" key="15">
    <source>
        <dbReference type="RuleBase" id="RU004279"/>
    </source>
</evidence>
<dbReference type="GO" id="GO:0006366">
    <property type="term" value="P:transcription by RNA polymerase II"/>
    <property type="evidence" value="ECO:0007669"/>
    <property type="project" value="InterPro"/>
</dbReference>
<dbReference type="InterPro" id="IPR044893">
    <property type="entry name" value="RNA_pol_Rpb1_clamp_domain"/>
</dbReference>
<name>A0A811U269_CERCA</name>
<dbReference type="InterPro" id="IPR006592">
    <property type="entry name" value="RNA_pol_N"/>
</dbReference>
<keyword evidence="11" id="KW-0238">DNA-binding</keyword>
<dbReference type="NCBIfam" id="NF006336">
    <property type="entry name" value="PRK08566.1"/>
    <property type="match status" value="1"/>
</dbReference>
<dbReference type="EC" id="2.7.7.6" evidence="15"/>
<feature type="compositionally biased region" description="Polar residues" evidence="16">
    <location>
        <begin position="1847"/>
        <end position="1856"/>
    </location>
</feature>
<dbReference type="Pfam" id="PF04997">
    <property type="entry name" value="RNA_pol_Rpb1_1"/>
    <property type="match status" value="1"/>
</dbReference>
<dbReference type="FunFam" id="2.40.40.20:FF:000019">
    <property type="entry name" value="DNA-directed RNA polymerase II subunit RPB1"/>
    <property type="match status" value="1"/>
</dbReference>
<dbReference type="InterPro" id="IPR007080">
    <property type="entry name" value="RNA_pol_Rpb1_1"/>
</dbReference>
<gene>
    <name evidence="18" type="ORF">CCAP1982_LOCUS2022</name>
</gene>
<dbReference type="InterPro" id="IPR000722">
    <property type="entry name" value="RNA_pol_asu"/>
</dbReference>
<dbReference type="InterPro" id="IPR007066">
    <property type="entry name" value="RNA_pol_Rpb1_3"/>
</dbReference>
<evidence type="ECO:0000259" key="17">
    <source>
        <dbReference type="SMART" id="SM00663"/>
    </source>
</evidence>
<reference evidence="18" key="1">
    <citation type="submission" date="2020-11" db="EMBL/GenBank/DDBJ databases">
        <authorList>
            <person name="Whitehead M."/>
        </authorList>
    </citation>
    <scope>NUCLEOTIDE SEQUENCE</scope>
    <source>
        <strain evidence="18">EGII</strain>
    </source>
</reference>
<feature type="region of interest" description="Disordered" evidence="16">
    <location>
        <begin position="1862"/>
        <end position="1954"/>
    </location>
</feature>
<evidence type="ECO:0000256" key="11">
    <source>
        <dbReference type="ARBA" id="ARBA00023125"/>
    </source>
</evidence>
<keyword evidence="8" id="KW-0677">Repeat</keyword>
<feature type="compositionally biased region" description="Polar residues" evidence="16">
    <location>
        <begin position="1879"/>
        <end position="1909"/>
    </location>
</feature>
<dbReference type="OrthoDB" id="270392at2759"/>
<dbReference type="Gene3D" id="6.20.50.80">
    <property type="match status" value="1"/>
</dbReference>
<evidence type="ECO:0000256" key="13">
    <source>
        <dbReference type="ARBA" id="ARBA00023242"/>
    </source>
</evidence>
<dbReference type="SUPFAM" id="SSF64484">
    <property type="entry name" value="beta and beta-prime subunits of DNA dependent RNA-polymerase"/>
    <property type="match status" value="1"/>
</dbReference>
<feature type="compositionally biased region" description="Polar residues" evidence="16">
    <location>
        <begin position="1610"/>
        <end position="1627"/>
    </location>
</feature>
<dbReference type="Gene3D" id="1.10.274.100">
    <property type="entry name" value="RNA polymerase Rpb1, domain 3"/>
    <property type="match status" value="1"/>
</dbReference>
<keyword evidence="19" id="KW-1185">Reference proteome</keyword>
<evidence type="ECO:0000256" key="1">
    <source>
        <dbReference type="ARBA" id="ARBA00004123"/>
    </source>
</evidence>
<dbReference type="FunFam" id="1.10.274.100:FF:000001">
    <property type="entry name" value="DNA-directed RNA polymerase subunit"/>
    <property type="match status" value="1"/>
</dbReference>
<dbReference type="InterPro" id="IPR007075">
    <property type="entry name" value="RNA_pol_Rpb1_6"/>
</dbReference>
<dbReference type="PANTHER" id="PTHR19376">
    <property type="entry name" value="DNA-DIRECTED RNA POLYMERASE"/>
    <property type="match status" value="1"/>
</dbReference>
<dbReference type="EMBL" id="CAJHJT010000001">
    <property type="protein sequence ID" value="CAD6993202.1"/>
    <property type="molecule type" value="Genomic_DNA"/>
</dbReference>
<dbReference type="Gene3D" id="6.10.250.2940">
    <property type="match status" value="1"/>
</dbReference>
<proteinExistence type="inferred from homology"/>
<dbReference type="InterPro" id="IPR007073">
    <property type="entry name" value="RNA_pol_Rpb1_7"/>
</dbReference>
<organism evidence="18 19">
    <name type="scientific">Ceratitis capitata</name>
    <name type="common">Mediterranean fruit fly</name>
    <name type="synonym">Tephritis capitata</name>
    <dbReference type="NCBI Taxonomy" id="7213"/>
    <lineage>
        <taxon>Eukaryota</taxon>
        <taxon>Metazoa</taxon>
        <taxon>Ecdysozoa</taxon>
        <taxon>Arthropoda</taxon>
        <taxon>Hexapoda</taxon>
        <taxon>Insecta</taxon>
        <taxon>Pterygota</taxon>
        <taxon>Neoptera</taxon>
        <taxon>Endopterygota</taxon>
        <taxon>Diptera</taxon>
        <taxon>Brachycera</taxon>
        <taxon>Muscomorpha</taxon>
        <taxon>Tephritoidea</taxon>
        <taxon>Tephritidae</taxon>
        <taxon>Ceratitis</taxon>
        <taxon>Ceratitis</taxon>
    </lineage>
</organism>
<dbReference type="Pfam" id="PF04998">
    <property type="entry name" value="RNA_pol_Rpb1_5"/>
    <property type="match status" value="1"/>
</dbReference>
<keyword evidence="3 15" id="KW-0240">DNA-directed RNA polymerase</keyword>
<dbReference type="InterPro" id="IPR038593">
    <property type="entry name" value="RNA_pol_Rpb1_7_sf"/>
</dbReference>
<dbReference type="FunFam" id="3.30.1360.140:FF:000001">
    <property type="entry name" value="DNA-directed RNA polymerase subunit"/>
    <property type="match status" value="1"/>
</dbReference>
<dbReference type="PROSITE" id="PS00115">
    <property type="entry name" value="RNA_POL_II_REPEAT"/>
    <property type="match status" value="3"/>
</dbReference>
<comment type="subcellular location">
    <subcellularLocation>
        <location evidence="1">Nucleus</location>
    </subcellularLocation>
</comment>
<evidence type="ECO:0000256" key="3">
    <source>
        <dbReference type="ARBA" id="ARBA00022478"/>
    </source>
</evidence>
<dbReference type="PANTHER" id="PTHR19376:SF37">
    <property type="entry name" value="DNA-DIRECTED RNA POLYMERASE II SUBUNIT RPB1"/>
    <property type="match status" value="1"/>
</dbReference>
<evidence type="ECO:0000256" key="4">
    <source>
        <dbReference type="ARBA" id="ARBA00022553"/>
    </source>
</evidence>
<dbReference type="Pfam" id="PF05000">
    <property type="entry name" value="RNA_pol_Rpb1_4"/>
    <property type="match status" value="1"/>
</dbReference>
<feature type="domain" description="RNA polymerase N-terminal" evidence="17">
    <location>
        <begin position="232"/>
        <end position="535"/>
    </location>
</feature>
<dbReference type="Pfam" id="PF04990">
    <property type="entry name" value="RNA_pol_Rpb1_7"/>
    <property type="match status" value="1"/>
</dbReference>
<keyword evidence="7" id="KW-0479">Metal-binding</keyword>
<keyword evidence="13" id="KW-0539">Nucleus</keyword>
<evidence type="ECO:0000256" key="12">
    <source>
        <dbReference type="ARBA" id="ARBA00023163"/>
    </source>
</evidence>
<dbReference type="Gene3D" id="1.10.132.30">
    <property type="match status" value="1"/>
</dbReference>
<keyword evidence="12 15" id="KW-0804">Transcription</keyword>
<feature type="compositionally biased region" description="Low complexity" evidence="16">
    <location>
        <begin position="1702"/>
        <end position="1715"/>
    </location>
</feature>
<evidence type="ECO:0000313" key="18">
    <source>
        <dbReference type="EMBL" id="CAD6993202.1"/>
    </source>
</evidence>
<dbReference type="SMART" id="SM00663">
    <property type="entry name" value="RPOLA_N"/>
    <property type="match status" value="1"/>
</dbReference>
<dbReference type="FunFam" id="4.10.860.120:FF:000005">
    <property type="entry name" value="DNA-directed RNA polymerase subunit"/>
    <property type="match status" value="1"/>
</dbReference>
<keyword evidence="9" id="KW-0862">Zinc</keyword>
<evidence type="ECO:0000256" key="16">
    <source>
        <dbReference type="SAM" id="MobiDB-lite"/>
    </source>
</evidence>
<feature type="compositionally biased region" description="Polar residues" evidence="16">
    <location>
        <begin position="1716"/>
        <end position="1733"/>
    </location>
</feature>
<feature type="compositionally biased region" description="Low complexity" evidence="16">
    <location>
        <begin position="1600"/>
        <end position="1609"/>
    </location>
</feature>
<evidence type="ECO:0000256" key="10">
    <source>
        <dbReference type="ARBA" id="ARBA00022842"/>
    </source>
</evidence>
<feature type="compositionally biased region" description="Low complexity" evidence="16">
    <location>
        <begin position="1866"/>
        <end position="1878"/>
    </location>
</feature>
<dbReference type="FunFam" id="3.30.1490.180:FF:000001">
    <property type="entry name" value="DNA-directed RNA polymerase subunit"/>
    <property type="match status" value="1"/>
</dbReference>
<dbReference type="GO" id="GO:0046872">
    <property type="term" value="F:metal ion binding"/>
    <property type="evidence" value="ECO:0007669"/>
    <property type="project" value="UniProtKB-KW"/>
</dbReference>
<feature type="compositionally biased region" description="Low complexity" evidence="16">
    <location>
        <begin position="1681"/>
        <end position="1694"/>
    </location>
</feature>
<evidence type="ECO:0000256" key="8">
    <source>
        <dbReference type="ARBA" id="ARBA00022737"/>
    </source>
</evidence>
<comment type="caution">
    <text evidence="18">The sequence shown here is derived from an EMBL/GenBank/DDBJ whole genome shotgun (WGS) entry which is preliminary data.</text>
</comment>
<dbReference type="InterPro" id="IPR038120">
    <property type="entry name" value="Rpb1_funnel_sf"/>
</dbReference>
<evidence type="ECO:0000313" key="19">
    <source>
        <dbReference type="Proteomes" id="UP000606786"/>
    </source>
</evidence>
<dbReference type="GO" id="GO:0003899">
    <property type="term" value="F:DNA-directed RNA polymerase activity"/>
    <property type="evidence" value="ECO:0007669"/>
    <property type="project" value="UniProtKB-EC"/>
</dbReference>
<feature type="compositionally biased region" description="Low complexity" evidence="16">
    <location>
        <begin position="1931"/>
        <end position="1954"/>
    </location>
</feature>
<keyword evidence="10" id="KW-0460">Magnesium</keyword>
<dbReference type="Gene3D" id="3.30.1360.140">
    <property type="match status" value="1"/>
</dbReference>